<evidence type="ECO:0000256" key="1">
    <source>
        <dbReference type="SAM" id="MobiDB-lite"/>
    </source>
</evidence>
<evidence type="ECO:0000313" key="3">
    <source>
        <dbReference type="EMBL" id="EAX94657.1"/>
    </source>
</evidence>
<dbReference type="VEuPathDB" id="TrichDB:TVAG_293870"/>
<reference evidence="3" key="2">
    <citation type="journal article" date="2007" name="Science">
        <title>Draft genome sequence of the sexually transmitted pathogen Trichomonas vaginalis.</title>
        <authorList>
            <person name="Carlton J.M."/>
            <person name="Hirt R.P."/>
            <person name="Silva J.C."/>
            <person name="Delcher A.L."/>
            <person name="Schatz M."/>
            <person name="Zhao Q."/>
            <person name="Wortman J.R."/>
            <person name="Bidwell S.L."/>
            <person name="Alsmark U.C.M."/>
            <person name="Besteiro S."/>
            <person name="Sicheritz-Ponten T."/>
            <person name="Noel C.J."/>
            <person name="Dacks J.B."/>
            <person name="Foster P.G."/>
            <person name="Simillion C."/>
            <person name="Van de Peer Y."/>
            <person name="Miranda-Saavedra D."/>
            <person name="Barton G.J."/>
            <person name="Westrop G.D."/>
            <person name="Mueller S."/>
            <person name="Dessi D."/>
            <person name="Fiori P.L."/>
            <person name="Ren Q."/>
            <person name="Paulsen I."/>
            <person name="Zhang H."/>
            <person name="Bastida-Corcuera F.D."/>
            <person name="Simoes-Barbosa A."/>
            <person name="Brown M.T."/>
            <person name="Hayes R.D."/>
            <person name="Mukherjee M."/>
            <person name="Okumura C.Y."/>
            <person name="Schneider R."/>
            <person name="Smith A.J."/>
            <person name="Vanacova S."/>
            <person name="Villalvazo M."/>
            <person name="Haas B.J."/>
            <person name="Pertea M."/>
            <person name="Feldblyum T.V."/>
            <person name="Utterback T.R."/>
            <person name="Shu C.L."/>
            <person name="Osoegawa K."/>
            <person name="de Jong P.J."/>
            <person name="Hrdy I."/>
            <person name="Horvathova L."/>
            <person name="Zubacova Z."/>
            <person name="Dolezal P."/>
            <person name="Malik S.B."/>
            <person name="Logsdon J.M. Jr."/>
            <person name="Henze K."/>
            <person name="Gupta A."/>
            <person name="Wang C.C."/>
            <person name="Dunne R.L."/>
            <person name="Upcroft J.A."/>
            <person name="Upcroft P."/>
            <person name="White O."/>
            <person name="Salzberg S.L."/>
            <person name="Tang P."/>
            <person name="Chiu C.-H."/>
            <person name="Lee Y.-S."/>
            <person name="Embley T.M."/>
            <person name="Coombs G.H."/>
            <person name="Mottram J.C."/>
            <person name="Tachezy J."/>
            <person name="Fraser-Liggett C.M."/>
            <person name="Johnson P.J."/>
        </authorList>
    </citation>
    <scope>NUCLEOTIDE SEQUENCE [LARGE SCALE GENOMIC DNA]</scope>
    <source>
        <strain evidence="3">G3</strain>
    </source>
</reference>
<accession>A2FKB7</accession>
<dbReference type="KEGG" id="tva:4752398"/>
<protein>
    <recommendedName>
        <fullName evidence="5">EGF-like domain-containing protein</fullName>
    </recommendedName>
</protein>
<keyword evidence="2" id="KW-0812">Transmembrane</keyword>
<dbReference type="RefSeq" id="XP_001307587.1">
    <property type="nucleotide sequence ID" value="XM_001307586.1"/>
</dbReference>
<gene>
    <name evidence="3" type="ORF">TVAG_293870</name>
</gene>
<name>A2FKB7_TRIV3</name>
<keyword evidence="4" id="KW-1185">Reference proteome</keyword>
<keyword evidence="2" id="KW-0472">Membrane</keyword>
<dbReference type="Proteomes" id="UP000001542">
    <property type="component" value="Unassembled WGS sequence"/>
</dbReference>
<dbReference type="VEuPathDB" id="TrichDB:TVAGG3_0619720"/>
<sequence>MFFIFFSYALSHPGHDHHHHHHHGDEDSDDELDFNPPNFTSSDDPDSPYYVPGKYNPKLHHPVDKDGNLICAKNAYENEYGCQCNDSFPLGDPYDTVQGCYNCKDKCSEYAFCQYPGNCKCFDDYTGDGLKCIQIQPSINFVYRENKTFAKVRMIYASDDQMTEAWCKFEETIVKAIEVDPDYVLCKIPREKDRRILVSISKDRKSWSKEGVLTENVEDTTDYSKNRLCLIIFIISLIILTIILMHAKDPVQTVKQPFAVQKARPRRYIL</sequence>
<dbReference type="EMBL" id="DS113845">
    <property type="protein sequence ID" value="EAX94657.1"/>
    <property type="molecule type" value="Genomic_DNA"/>
</dbReference>
<evidence type="ECO:0008006" key="5">
    <source>
        <dbReference type="Google" id="ProtNLM"/>
    </source>
</evidence>
<keyword evidence="2" id="KW-1133">Transmembrane helix</keyword>
<evidence type="ECO:0000313" key="4">
    <source>
        <dbReference type="Proteomes" id="UP000001542"/>
    </source>
</evidence>
<reference evidence="3" key="1">
    <citation type="submission" date="2006-10" db="EMBL/GenBank/DDBJ databases">
        <authorList>
            <person name="Amadeo P."/>
            <person name="Zhao Q."/>
            <person name="Wortman J."/>
            <person name="Fraser-Liggett C."/>
            <person name="Carlton J."/>
        </authorList>
    </citation>
    <scope>NUCLEOTIDE SEQUENCE</scope>
    <source>
        <strain evidence="3">G3</strain>
    </source>
</reference>
<proteinExistence type="predicted"/>
<dbReference type="InParanoid" id="A2FKB7"/>
<dbReference type="OrthoDB" id="10060424at2759"/>
<feature type="transmembrane region" description="Helical" evidence="2">
    <location>
        <begin position="228"/>
        <end position="247"/>
    </location>
</feature>
<feature type="region of interest" description="Disordered" evidence="1">
    <location>
        <begin position="17"/>
        <end position="50"/>
    </location>
</feature>
<organism evidence="3 4">
    <name type="scientific">Trichomonas vaginalis (strain ATCC PRA-98 / G3)</name>
    <dbReference type="NCBI Taxonomy" id="412133"/>
    <lineage>
        <taxon>Eukaryota</taxon>
        <taxon>Metamonada</taxon>
        <taxon>Parabasalia</taxon>
        <taxon>Trichomonadida</taxon>
        <taxon>Trichomonadidae</taxon>
        <taxon>Trichomonas</taxon>
    </lineage>
</organism>
<dbReference type="AlphaFoldDB" id="A2FKB7"/>
<evidence type="ECO:0000256" key="2">
    <source>
        <dbReference type="SAM" id="Phobius"/>
    </source>
</evidence>